<dbReference type="EMBL" id="GDJX01020388">
    <property type="protein sequence ID" value="JAT47548.1"/>
    <property type="molecule type" value="Transcribed_RNA"/>
</dbReference>
<gene>
    <name evidence="2" type="primary">ERF003_0</name>
    <name evidence="2" type="ORF">g.2045</name>
</gene>
<name>A0A1D1XYU1_9ARAE</name>
<evidence type="ECO:0000256" key="1">
    <source>
        <dbReference type="SAM" id="MobiDB-lite"/>
    </source>
</evidence>
<organism evidence="2">
    <name type="scientific">Anthurium amnicola</name>
    <dbReference type="NCBI Taxonomy" id="1678845"/>
    <lineage>
        <taxon>Eukaryota</taxon>
        <taxon>Viridiplantae</taxon>
        <taxon>Streptophyta</taxon>
        <taxon>Embryophyta</taxon>
        <taxon>Tracheophyta</taxon>
        <taxon>Spermatophyta</taxon>
        <taxon>Magnoliopsida</taxon>
        <taxon>Liliopsida</taxon>
        <taxon>Araceae</taxon>
        <taxon>Pothoideae</taxon>
        <taxon>Potheae</taxon>
        <taxon>Anthurium</taxon>
    </lineage>
</organism>
<evidence type="ECO:0000313" key="2">
    <source>
        <dbReference type="EMBL" id="JAT47548.1"/>
    </source>
</evidence>
<proteinExistence type="predicted"/>
<feature type="region of interest" description="Disordered" evidence="1">
    <location>
        <begin position="17"/>
        <end position="114"/>
    </location>
</feature>
<dbReference type="InterPro" id="IPR036955">
    <property type="entry name" value="AP2/ERF_dom_sf"/>
</dbReference>
<dbReference type="GO" id="GO:0003700">
    <property type="term" value="F:DNA-binding transcription factor activity"/>
    <property type="evidence" value="ECO:0007669"/>
    <property type="project" value="InterPro"/>
</dbReference>
<accession>A0A1D1XYU1</accession>
<protein>
    <submittedName>
        <fullName evidence="2">Ethylene-responsive transcription factor ERF003</fullName>
    </submittedName>
</protein>
<reference evidence="2" key="1">
    <citation type="submission" date="2015-07" db="EMBL/GenBank/DDBJ databases">
        <title>Transcriptome Assembly of Anthurium amnicola.</title>
        <authorList>
            <person name="Suzuki J."/>
        </authorList>
    </citation>
    <scope>NUCLEOTIDE SEQUENCE</scope>
</reference>
<sequence>DAARAYDEAARLMCGPRAKANFPHNPTSPPPPPSSFLSPPLMAKLHRCHLASMQASKPAPKGERRRDVAASAVAGDDHRAGSGEESSGGAGKGKVQKVEGVSAAEESSREQFGYLEDDHIEQMIDELLDCDYSMELCSSAL</sequence>
<dbReference type="Gene3D" id="3.30.730.10">
    <property type="entry name" value="AP2/ERF domain"/>
    <property type="match status" value="1"/>
</dbReference>
<feature type="non-terminal residue" evidence="2">
    <location>
        <position position="1"/>
    </location>
</feature>
<dbReference type="AlphaFoldDB" id="A0A1D1XYU1"/>